<dbReference type="RefSeq" id="WP_241291907.1">
    <property type="nucleotide sequence ID" value="NZ_JAKZGP010000124.1"/>
</dbReference>
<proteinExistence type="predicted"/>
<accession>A0ABS9V5V5</accession>
<organism evidence="2 3">
    <name type="scientific">Belliella filtrata</name>
    <dbReference type="NCBI Taxonomy" id="2923435"/>
    <lineage>
        <taxon>Bacteria</taxon>
        <taxon>Pseudomonadati</taxon>
        <taxon>Bacteroidota</taxon>
        <taxon>Cytophagia</taxon>
        <taxon>Cytophagales</taxon>
        <taxon>Cyclobacteriaceae</taxon>
        <taxon>Belliella</taxon>
    </lineage>
</organism>
<keyword evidence="1" id="KW-0175">Coiled coil</keyword>
<reference evidence="2" key="1">
    <citation type="submission" date="2022-03" db="EMBL/GenBank/DDBJ databases">
        <title>De novo assembled genomes of Belliella spp. (Cyclobacteriaceae) strains.</title>
        <authorList>
            <person name="Szabo A."/>
            <person name="Korponai K."/>
            <person name="Felfoldi T."/>
        </authorList>
    </citation>
    <scope>NUCLEOTIDE SEQUENCE</scope>
    <source>
        <strain evidence="2">DSM 111904</strain>
    </source>
</reference>
<evidence type="ECO:0000313" key="3">
    <source>
        <dbReference type="Proteomes" id="UP001165489"/>
    </source>
</evidence>
<gene>
    <name evidence="2" type="ORF">MM239_20615</name>
</gene>
<comment type="caution">
    <text evidence="2">The sequence shown here is derived from an EMBL/GenBank/DDBJ whole genome shotgun (WGS) entry which is preliminary data.</text>
</comment>
<keyword evidence="3" id="KW-1185">Reference proteome</keyword>
<evidence type="ECO:0000313" key="2">
    <source>
        <dbReference type="EMBL" id="MCH7411802.1"/>
    </source>
</evidence>
<dbReference type="EMBL" id="JAKZGP010000124">
    <property type="protein sequence ID" value="MCH7411802.1"/>
    <property type="molecule type" value="Genomic_DNA"/>
</dbReference>
<evidence type="ECO:0000256" key="1">
    <source>
        <dbReference type="SAM" id="Coils"/>
    </source>
</evidence>
<name>A0ABS9V5V5_9BACT</name>
<sequence length="125" mass="14408">MSNVTEEEVIVFLKARREELLKELEKVETALNALGGLSIPANYFYEEPEIPNSYSEKLKMDKKILFALNQIGSGDKMDILAQLKILEPSLDVEKLEKSIAVRLSYLKNKNMIKWDKNGRSLTYHF</sequence>
<dbReference type="Proteomes" id="UP001165489">
    <property type="component" value="Unassembled WGS sequence"/>
</dbReference>
<protein>
    <submittedName>
        <fullName evidence="2">Uncharacterized protein</fullName>
    </submittedName>
</protein>
<feature type="coiled-coil region" evidence="1">
    <location>
        <begin position="10"/>
        <end position="37"/>
    </location>
</feature>